<evidence type="ECO:0000256" key="7">
    <source>
        <dbReference type="RuleBase" id="RU003453"/>
    </source>
</evidence>
<keyword evidence="8" id="KW-0812">Transmembrane</keyword>
<dbReference type="GO" id="GO:0042102">
    <property type="term" value="P:positive regulation of T cell proliferation"/>
    <property type="evidence" value="ECO:0007669"/>
    <property type="project" value="TreeGrafter"/>
</dbReference>
<comment type="similarity">
    <text evidence="2 7">Belongs to the IL-15/IL-21 family.</text>
</comment>
<keyword evidence="8" id="KW-0472">Membrane</keyword>
<evidence type="ECO:0000256" key="5">
    <source>
        <dbReference type="ARBA" id="ARBA00022729"/>
    </source>
</evidence>
<name>A0A7J6B8E1_AMEME</name>
<reference evidence="9 10" key="1">
    <citation type="submission" date="2020-02" db="EMBL/GenBank/DDBJ databases">
        <title>A chromosome-scale genome assembly of the black bullhead catfish (Ameiurus melas).</title>
        <authorList>
            <person name="Wen M."/>
            <person name="Zham M."/>
            <person name="Cabau C."/>
            <person name="Klopp C."/>
            <person name="Donnadieu C."/>
            <person name="Roques C."/>
            <person name="Bouchez O."/>
            <person name="Lampietro C."/>
            <person name="Jouanno E."/>
            <person name="Herpin A."/>
            <person name="Louis A."/>
            <person name="Berthelot C."/>
            <person name="Parey E."/>
            <person name="Roest-Crollius H."/>
            <person name="Braasch I."/>
            <person name="Postlethwait J."/>
            <person name="Robinson-Rechavi M."/>
            <person name="Echchiki A."/>
            <person name="Begum T."/>
            <person name="Montfort J."/>
            <person name="Schartl M."/>
            <person name="Bobe J."/>
            <person name="Guiguen Y."/>
        </authorList>
    </citation>
    <scope>NUCLEOTIDE SEQUENCE [LARGE SCALE GENOMIC DNA]</scope>
    <source>
        <strain evidence="9">M_S1</strain>
        <tissue evidence="9">Blood</tissue>
    </source>
</reference>
<evidence type="ECO:0000256" key="1">
    <source>
        <dbReference type="ARBA" id="ARBA00004613"/>
    </source>
</evidence>
<proteinExistence type="inferred from homology"/>
<dbReference type="Gene3D" id="1.20.1250.70">
    <property type="entry name" value="Interleukin-15/Interleukin-21"/>
    <property type="match status" value="1"/>
</dbReference>
<sequence length="197" mass="22324">MALVDIAPMSLLLIVFFVLVSGFGSKPRKQKSKRTLRCICVVWGVGSNLEYHINLEGWNSFLILSCLSVFTTHVNAHSHQSLVELQHVLNDMAPLFNASKASFYAPLPDIKKECTRNVLLCYLLECSVILHEENDTLNNLHVIEQLTNEYSDSENCSMCLACEAHPLADSTTFSQRMQRFVQKLLSIDREKGWNTCE</sequence>
<evidence type="ECO:0000256" key="6">
    <source>
        <dbReference type="ARBA" id="ARBA00023157"/>
    </source>
</evidence>
<dbReference type="GO" id="GO:0001819">
    <property type="term" value="P:positive regulation of cytokine production"/>
    <property type="evidence" value="ECO:0007669"/>
    <property type="project" value="TreeGrafter"/>
</dbReference>
<dbReference type="PANTHER" id="PTHR14356:SF3">
    <property type="entry name" value="INTERLEUKIN-15"/>
    <property type="match status" value="1"/>
</dbReference>
<comment type="subcellular location">
    <subcellularLocation>
        <location evidence="1">Secreted</location>
    </subcellularLocation>
</comment>
<dbReference type="EMBL" id="JAAGNN010000004">
    <property type="protein sequence ID" value="KAF4090669.1"/>
    <property type="molecule type" value="Genomic_DNA"/>
</dbReference>
<dbReference type="AlphaFoldDB" id="A0A7J6B8E1"/>
<keyword evidence="8" id="KW-1133">Transmembrane helix</keyword>
<keyword evidence="10" id="KW-1185">Reference proteome</keyword>
<protein>
    <recommendedName>
        <fullName evidence="7">Interleukin</fullName>
    </recommendedName>
</protein>
<dbReference type="PANTHER" id="PTHR14356">
    <property type="entry name" value="INTERLEUKIN-15-RELATED"/>
    <property type="match status" value="1"/>
</dbReference>
<evidence type="ECO:0000256" key="4">
    <source>
        <dbReference type="ARBA" id="ARBA00022525"/>
    </source>
</evidence>
<keyword evidence="6" id="KW-1015">Disulfide bond</keyword>
<dbReference type="SUPFAM" id="SSF47266">
    <property type="entry name" value="4-helical cytokines"/>
    <property type="match status" value="1"/>
</dbReference>
<evidence type="ECO:0000256" key="2">
    <source>
        <dbReference type="ARBA" id="ARBA00006050"/>
    </source>
</evidence>
<feature type="transmembrane region" description="Helical" evidence="8">
    <location>
        <begin position="6"/>
        <end position="24"/>
    </location>
</feature>
<dbReference type="InterPro" id="IPR009079">
    <property type="entry name" value="4_helix_cytokine-like_core"/>
</dbReference>
<dbReference type="OrthoDB" id="8905762at2759"/>
<accession>A0A7J6B8E1</accession>
<dbReference type="GO" id="GO:0042119">
    <property type="term" value="P:neutrophil activation"/>
    <property type="evidence" value="ECO:0007669"/>
    <property type="project" value="TreeGrafter"/>
</dbReference>
<evidence type="ECO:0000313" key="10">
    <source>
        <dbReference type="Proteomes" id="UP000593565"/>
    </source>
</evidence>
<dbReference type="GO" id="GO:0005126">
    <property type="term" value="F:cytokine receptor binding"/>
    <property type="evidence" value="ECO:0007669"/>
    <property type="project" value="InterPro"/>
</dbReference>
<evidence type="ECO:0000313" key="9">
    <source>
        <dbReference type="EMBL" id="KAF4090669.1"/>
    </source>
</evidence>
<dbReference type="Proteomes" id="UP000593565">
    <property type="component" value="Unassembled WGS sequence"/>
</dbReference>
<dbReference type="Pfam" id="PF02372">
    <property type="entry name" value="IL15"/>
    <property type="match status" value="1"/>
</dbReference>
<dbReference type="GO" id="GO:0050778">
    <property type="term" value="P:positive regulation of immune response"/>
    <property type="evidence" value="ECO:0007669"/>
    <property type="project" value="TreeGrafter"/>
</dbReference>
<keyword evidence="4" id="KW-0964">Secreted</keyword>
<organism evidence="9 10">
    <name type="scientific">Ameiurus melas</name>
    <name type="common">Black bullhead</name>
    <name type="synonym">Silurus melas</name>
    <dbReference type="NCBI Taxonomy" id="219545"/>
    <lineage>
        <taxon>Eukaryota</taxon>
        <taxon>Metazoa</taxon>
        <taxon>Chordata</taxon>
        <taxon>Craniata</taxon>
        <taxon>Vertebrata</taxon>
        <taxon>Euteleostomi</taxon>
        <taxon>Actinopterygii</taxon>
        <taxon>Neopterygii</taxon>
        <taxon>Teleostei</taxon>
        <taxon>Ostariophysi</taxon>
        <taxon>Siluriformes</taxon>
        <taxon>Ictaluridae</taxon>
        <taxon>Ameiurus</taxon>
    </lineage>
</organism>
<keyword evidence="3 7" id="KW-0202">Cytokine</keyword>
<gene>
    <name evidence="9" type="ORF">AMELA_G00055010</name>
</gene>
<evidence type="ECO:0000256" key="3">
    <source>
        <dbReference type="ARBA" id="ARBA00022514"/>
    </source>
</evidence>
<dbReference type="GO" id="GO:0006955">
    <property type="term" value="P:immune response"/>
    <property type="evidence" value="ECO:0007669"/>
    <property type="project" value="InterPro"/>
</dbReference>
<comment type="caution">
    <text evidence="9">The sequence shown here is derived from an EMBL/GenBank/DDBJ whole genome shotgun (WGS) entry which is preliminary data.</text>
</comment>
<dbReference type="GO" id="GO:0005615">
    <property type="term" value="C:extracellular space"/>
    <property type="evidence" value="ECO:0007669"/>
    <property type="project" value="UniProtKB-KW"/>
</dbReference>
<dbReference type="GO" id="GO:0005125">
    <property type="term" value="F:cytokine activity"/>
    <property type="evidence" value="ECO:0007669"/>
    <property type="project" value="UniProtKB-KW"/>
</dbReference>
<keyword evidence="5" id="KW-0732">Signal</keyword>
<evidence type="ECO:0000256" key="8">
    <source>
        <dbReference type="SAM" id="Phobius"/>
    </source>
</evidence>
<dbReference type="InterPro" id="IPR003443">
    <property type="entry name" value="IL-15/IL-21_fam"/>
</dbReference>